<keyword evidence="2" id="KW-0812">Transmembrane</keyword>
<feature type="transmembrane region" description="Helical" evidence="2">
    <location>
        <begin position="25"/>
        <end position="46"/>
    </location>
</feature>
<reference evidence="3 4" key="1">
    <citation type="submission" date="2018-11" db="EMBL/GenBank/DDBJ databases">
        <authorList>
            <consortium name="Pathogen Informatics"/>
        </authorList>
    </citation>
    <scope>NUCLEOTIDE SEQUENCE [LARGE SCALE GENOMIC DNA]</scope>
</reference>
<dbReference type="OrthoDB" id="655540at2759"/>
<evidence type="ECO:0000256" key="1">
    <source>
        <dbReference type="SAM" id="MobiDB-lite"/>
    </source>
</evidence>
<gene>
    <name evidence="3" type="ORF">CGOC_LOCUS4893</name>
</gene>
<name>A0A3P6RCR2_CYLGO</name>
<proteinExistence type="predicted"/>
<keyword evidence="2" id="KW-0472">Membrane</keyword>
<dbReference type="Proteomes" id="UP000271889">
    <property type="component" value="Unassembled WGS sequence"/>
</dbReference>
<dbReference type="EMBL" id="UYRV01014134">
    <property type="protein sequence ID" value="VDK60086.1"/>
    <property type="molecule type" value="Genomic_DNA"/>
</dbReference>
<organism evidence="3 4">
    <name type="scientific">Cylicostephanus goldi</name>
    <name type="common">Nematode worm</name>
    <dbReference type="NCBI Taxonomy" id="71465"/>
    <lineage>
        <taxon>Eukaryota</taxon>
        <taxon>Metazoa</taxon>
        <taxon>Ecdysozoa</taxon>
        <taxon>Nematoda</taxon>
        <taxon>Chromadorea</taxon>
        <taxon>Rhabditida</taxon>
        <taxon>Rhabditina</taxon>
        <taxon>Rhabditomorpha</taxon>
        <taxon>Strongyloidea</taxon>
        <taxon>Strongylidae</taxon>
        <taxon>Cylicostephanus</taxon>
    </lineage>
</organism>
<dbReference type="AlphaFoldDB" id="A0A3P6RCR2"/>
<evidence type="ECO:0000313" key="4">
    <source>
        <dbReference type="Proteomes" id="UP000271889"/>
    </source>
</evidence>
<sequence length="55" mass="5827">MPPKKADAQQIDMGSSEKHENTHGLHWAMASVFVLGDMVGGGMIVMPNAMVNAGM</sequence>
<evidence type="ECO:0008006" key="5">
    <source>
        <dbReference type="Google" id="ProtNLM"/>
    </source>
</evidence>
<evidence type="ECO:0000256" key="2">
    <source>
        <dbReference type="SAM" id="Phobius"/>
    </source>
</evidence>
<accession>A0A3P6RCR2</accession>
<keyword evidence="2" id="KW-1133">Transmembrane helix</keyword>
<protein>
    <recommendedName>
        <fullName evidence="5">Amino acid transporter transmembrane domain-containing protein</fullName>
    </recommendedName>
</protein>
<keyword evidence="4" id="KW-1185">Reference proteome</keyword>
<evidence type="ECO:0000313" key="3">
    <source>
        <dbReference type="EMBL" id="VDK60086.1"/>
    </source>
</evidence>
<feature type="region of interest" description="Disordered" evidence="1">
    <location>
        <begin position="1"/>
        <end position="22"/>
    </location>
</feature>